<evidence type="ECO:0000256" key="1">
    <source>
        <dbReference type="ARBA" id="ARBA00005952"/>
    </source>
</evidence>
<feature type="domain" description="NusB/RsmB/TIM44" evidence="6">
    <location>
        <begin position="17"/>
        <end position="142"/>
    </location>
</feature>
<gene>
    <name evidence="7" type="primary">nusB</name>
    <name evidence="7" type="ORF">CKF59_06145</name>
</gene>
<dbReference type="EMBL" id="NRJF01000185">
    <property type="protein sequence ID" value="RIY33809.1"/>
    <property type="molecule type" value="Genomic_DNA"/>
</dbReference>
<dbReference type="InterPro" id="IPR011605">
    <property type="entry name" value="NusB_fam"/>
</dbReference>
<organism evidence="7 8">
    <name type="scientific">Psittacicella gerlachiana</name>
    <dbReference type="NCBI Taxonomy" id="2028574"/>
    <lineage>
        <taxon>Bacteria</taxon>
        <taxon>Pseudomonadati</taxon>
        <taxon>Pseudomonadota</taxon>
        <taxon>Gammaproteobacteria</taxon>
        <taxon>Pasteurellales</taxon>
        <taxon>Psittacicellaceae</taxon>
        <taxon>Psittacicella</taxon>
    </lineage>
</organism>
<dbReference type="AlphaFoldDB" id="A0A3A1Y9C3"/>
<dbReference type="GO" id="GO:0031564">
    <property type="term" value="P:transcription antitermination"/>
    <property type="evidence" value="ECO:0007669"/>
    <property type="project" value="UniProtKB-KW"/>
</dbReference>
<keyword evidence="3" id="KW-0694">RNA-binding</keyword>
<keyword evidence="2" id="KW-0889">Transcription antitermination</keyword>
<keyword evidence="5" id="KW-0804">Transcription</keyword>
<sequence>MREAVKMSKYVTSKRRVARLAAVQCIYTWTLNRISPQDIVYQFLEFHAENQAELDIDLDHYRNLFFHTVSNIKRIDQEIAKFSSREITQLDPIVLAILRVATYELTSKSVLPAVAINEAIEITKAIAGTGSYAFVNSILDRIKNHLVDNEPAFELEKSDDKDENDVNI</sequence>
<dbReference type="Proteomes" id="UP000265964">
    <property type="component" value="Unassembled WGS sequence"/>
</dbReference>
<dbReference type="Pfam" id="PF01029">
    <property type="entry name" value="NusB"/>
    <property type="match status" value="1"/>
</dbReference>
<dbReference type="InterPro" id="IPR035926">
    <property type="entry name" value="NusB-like_sf"/>
</dbReference>
<dbReference type="GO" id="GO:0006353">
    <property type="term" value="P:DNA-templated transcription termination"/>
    <property type="evidence" value="ECO:0007669"/>
    <property type="project" value="InterPro"/>
</dbReference>
<dbReference type="SUPFAM" id="SSF48013">
    <property type="entry name" value="NusB-like"/>
    <property type="match status" value="1"/>
</dbReference>
<accession>A0A3A1Y9C3</accession>
<evidence type="ECO:0000313" key="7">
    <source>
        <dbReference type="EMBL" id="RIY33809.1"/>
    </source>
</evidence>
<evidence type="ECO:0000256" key="3">
    <source>
        <dbReference type="ARBA" id="ARBA00022884"/>
    </source>
</evidence>
<evidence type="ECO:0000256" key="4">
    <source>
        <dbReference type="ARBA" id="ARBA00023015"/>
    </source>
</evidence>
<dbReference type="PANTHER" id="PTHR11078:SF3">
    <property type="entry name" value="ANTITERMINATION NUSB DOMAIN-CONTAINING PROTEIN"/>
    <property type="match status" value="1"/>
</dbReference>
<comment type="caution">
    <text evidence="7">The sequence shown here is derived from an EMBL/GenBank/DDBJ whole genome shotgun (WGS) entry which is preliminary data.</text>
</comment>
<evidence type="ECO:0000313" key="8">
    <source>
        <dbReference type="Proteomes" id="UP000265964"/>
    </source>
</evidence>
<evidence type="ECO:0000256" key="5">
    <source>
        <dbReference type="ARBA" id="ARBA00023163"/>
    </source>
</evidence>
<dbReference type="PANTHER" id="PTHR11078">
    <property type="entry name" value="N UTILIZATION SUBSTANCE PROTEIN B-RELATED"/>
    <property type="match status" value="1"/>
</dbReference>
<proteinExistence type="inferred from homology"/>
<dbReference type="InterPro" id="IPR006027">
    <property type="entry name" value="NusB_RsmB_TIM44"/>
</dbReference>
<comment type="similarity">
    <text evidence="1">Belongs to the NusB family.</text>
</comment>
<name>A0A3A1Y9C3_9GAMM</name>
<keyword evidence="4" id="KW-0805">Transcription regulation</keyword>
<evidence type="ECO:0000256" key="2">
    <source>
        <dbReference type="ARBA" id="ARBA00022814"/>
    </source>
</evidence>
<reference evidence="7 8" key="1">
    <citation type="submission" date="2017-08" db="EMBL/GenBank/DDBJ databases">
        <title>Reclassification of Bisgaard taxon 37 and 44.</title>
        <authorList>
            <person name="Christensen H."/>
        </authorList>
    </citation>
    <scope>NUCLEOTIDE SEQUENCE [LARGE SCALE GENOMIC DNA]</scope>
    <source>
        <strain evidence="7 8">EEAB3T1</strain>
    </source>
</reference>
<protein>
    <submittedName>
        <fullName evidence="7">Transcription antitermination factor NusB</fullName>
    </submittedName>
</protein>
<dbReference type="GO" id="GO:0003723">
    <property type="term" value="F:RNA binding"/>
    <property type="evidence" value="ECO:0007669"/>
    <property type="project" value="UniProtKB-KW"/>
</dbReference>
<dbReference type="GO" id="GO:0005829">
    <property type="term" value="C:cytosol"/>
    <property type="evidence" value="ECO:0007669"/>
    <property type="project" value="TreeGrafter"/>
</dbReference>
<dbReference type="OrthoDB" id="9789556at2"/>
<evidence type="ECO:0000259" key="6">
    <source>
        <dbReference type="Pfam" id="PF01029"/>
    </source>
</evidence>
<dbReference type="NCBIfam" id="TIGR01951">
    <property type="entry name" value="nusB"/>
    <property type="match status" value="1"/>
</dbReference>
<keyword evidence="8" id="KW-1185">Reference proteome</keyword>
<dbReference type="Gene3D" id="1.10.940.10">
    <property type="entry name" value="NusB-like"/>
    <property type="match status" value="1"/>
</dbReference>